<evidence type="ECO:0000256" key="1">
    <source>
        <dbReference type="ARBA" id="ARBA00022723"/>
    </source>
</evidence>
<sequence>MPSACCAVGCANSKSQKKGLFFYNIPKDSVRRQKWINAIGTGQCTPTIHSRRCSEHFVSNRPNINLFTSC</sequence>
<dbReference type="SUPFAM" id="SSF57716">
    <property type="entry name" value="Glucocorticoid receptor-like (DNA-binding domain)"/>
    <property type="match status" value="1"/>
</dbReference>
<keyword evidence="6" id="KW-0175">Coiled coil</keyword>
<dbReference type="InterPro" id="IPR006612">
    <property type="entry name" value="THAP_Znf"/>
</dbReference>
<dbReference type="GO" id="GO:0003700">
    <property type="term" value="F:DNA-binding transcription factor activity"/>
    <property type="evidence" value="ECO:0007669"/>
    <property type="project" value="UniProtKB-UniRule"/>
</dbReference>
<evidence type="ECO:0000256" key="3">
    <source>
        <dbReference type="ARBA" id="ARBA00022833"/>
    </source>
</evidence>
<reference evidence="8" key="2">
    <citation type="submission" date="2025-09" db="UniProtKB">
        <authorList>
            <consortium name="Ensembl"/>
        </authorList>
    </citation>
    <scope>IDENTIFICATION</scope>
</reference>
<dbReference type="PANTHER" id="PTHR46600:SF11">
    <property type="entry name" value="THAP DOMAIN-CONTAINING PROTEIN 10"/>
    <property type="match status" value="1"/>
</dbReference>
<dbReference type="Proteomes" id="UP000261520">
    <property type="component" value="Unplaced"/>
</dbReference>
<reference evidence="8" key="1">
    <citation type="submission" date="2025-08" db="UniProtKB">
        <authorList>
            <consortium name="Ensembl"/>
        </authorList>
    </citation>
    <scope>IDENTIFICATION</scope>
</reference>
<dbReference type="GO" id="GO:0008270">
    <property type="term" value="F:zinc ion binding"/>
    <property type="evidence" value="ECO:0007669"/>
    <property type="project" value="UniProtKB-KW"/>
</dbReference>
<evidence type="ECO:0000256" key="4">
    <source>
        <dbReference type="ARBA" id="ARBA00023125"/>
    </source>
</evidence>
<dbReference type="GO" id="GO:0043565">
    <property type="term" value="F:sequence-specific DNA binding"/>
    <property type="evidence" value="ECO:0007669"/>
    <property type="project" value="UniProtKB-UniRule"/>
</dbReference>
<dbReference type="PROSITE" id="PS50950">
    <property type="entry name" value="ZF_THAP"/>
    <property type="match status" value="1"/>
</dbReference>
<protein>
    <recommendedName>
        <fullName evidence="6">THAP domain-containing protein 1</fullName>
    </recommendedName>
</protein>
<evidence type="ECO:0000256" key="5">
    <source>
        <dbReference type="PROSITE-ProRule" id="PRU00309"/>
    </source>
</evidence>
<keyword evidence="1" id="KW-0479">Metal-binding</keyword>
<dbReference type="PANTHER" id="PTHR46600">
    <property type="entry name" value="THAP DOMAIN-CONTAINING"/>
    <property type="match status" value="1"/>
</dbReference>
<evidence type="ECO:0000256" key="6">
    <source>
        <dbReference type="RuleBase" id="RU369073"/>
    </source>
</evidence>
<evidence type="ECO:0000313" key="8">
    <source>
        <dbReference type="Ensembl" id="ENSPMGP00000024427.1"/>
    </source>
</evidence>
<dbReference type="Gene3D" id="6.20.210.20">
    <property type="entry name" value="THAP domain"/>
    <property type="match status" value="1"/>
</dbReference>
<comment type="function">
    <text evidence="6">DNA-binding transcription regulator that regulates endothelial cell proliferation and G1/S cell-cycle progression. Specifically binds the 5'-[AT]NTNN[GT]GGCA[AGT]-3' core DNA sequence and acts by modulating expression of pRB-E2F cell-cycle target genes.</text>
</comment>
<keyword evidence="2 5" id="KW-0863">Zinc-finger</keyword>
<keyword evidence="9" id="KW-1185">Reference proteome</keyword>
<dbReference type="Pfam" id="PF05485">
    <property type="entry name" value="THAP"/>
    <property type="match status" value="1"/>
</dbReference>
<dbReference type="GO" id="GO:0005654">
    <property type="term" value="C:nucleoplasm"/>
    <property type="evidence" value="ECO:0007669"/>
    <property type="project" value="UniProtKB-SubCell"/>
</dbReference>
<keyword evidence="6" id="KW-0131">Cell cycle</keyword>
<keyword evidence="6" id="KW-0805">Transcription regulation</keyword>
<dbReference type="InterPro" id="IPR038441">
    <property type="entry name" value="THAP_Znf_sf"/>
</dbReference>
<feature type="domain" description="THAP-type" evidence="7">
    <location>
        <begin position="1"/>
        <end position="70"/>
    </location>
</feature>
<keyword evidence="4 5" id="KW-0238">DNA-binding</keyword>
<organism evidence="8 9">
    <name type="scientific">Periophthalmus magnuspinnatus</name>
    <dbReference type="NCBI Taxonomy" id="409849"/>
    <lineage>
        <taxon>Eukaryota</taxon>
        <taxon>Metazoa</taxon>
        <taxon>Chordata</taxon>
        <taxon>Craniata</taxon>
        <taxon>Vertebrata</taxon>
        <taxon>Euteleostomi</taxon>
        <taxon>Actinopterygii</taxon>
        <taxon>Neopterygii</taxon>
        <taxon>Teleostei</taxon>
        <taxon>Neoteleostei</taxon>
        <taxon>Acanthomorphata</taxon>
        <taxon>Gobiaria</taxon>
        <taxon>Gobiiformes</taxon>
        <taxon>Gobioidei</taxon>
        <taxon>Gobiidae</taxon>
        <taxon>Oxudercinae</taxon>
        <taxon>Periophthalmus</taxon>
    </lineage>
</organism>
<dbReference type="AlphaFoldDB" id="A0A3B4B487"/>
<keyword evidence="3" id="KW-0862">Zinc</keyword>
<evidence type="ECO:0000256" key="2">
    <source>
        <dbReference type="ARBA" id="ARBA00022771"/>
    </source>
</evidence>
<proteinExistence type="inferred from homology"/>
<dbReference type="GO" id="GO:0001935">
    <property type="term" value="P:endothelial cell proliferation"/>
    <property type="evidence" value="ECO:0007669"/>
    <property type="project" value="UniProtKB-UniRule"/>
</dbReference>
<name>A0A3B4B487_9GOBI</name>
<keyword evidence="6" id="KW-0804">Transcription</keyword>
<accession>A0A3B4B487</accession>
<comment type="similarity">
    <text evidence="6">Belongs to the THAP1 family.</text>
</comment>
<keyword evidence="6" id="KW-0539">Nucleus</keyword>
<dbReference type="InterPro" id="IPR026516">
    <property type="entry name" value="THAP1/10"/>
</dbReference>
<evidence type="ECO:0000313" key="9">
    <source>
        <dbReference type="Proteomes" id="UP000261520"/>
    </source>
</evidence>
<comment type="subcellular location">
    <subcellularLocation>
        <location evidence="6">Nucleus</location>
        <location evidence="6">Nucleoplasm</location>
    </subcellularLocation>
</comment>
<dbReference type="Ensembl" id="ENSPMGT00000026024.1">
    <property type="protein sequence ID" value="ENSPMGP00000024427.1"/>
    <property type="gene ID" value="ENSPMGG00000019760.1"/>
</dbReference>
<evidence type="ECO:0000259" key="7">
    <source>
        <dbReference type="PROSITE" id="PS50950"/>
    </source>
</evidence>